<evidence type="ECO:0000256" key="12">
    <source>
        <dbReference type="RuleBase" id="RU366059"/>
    </source>
</evidence>
<dbReference type="InterPro" id="IPR004643">
    <property type="entry name" value="Fe-S_L-Ser_bsu"/>
</dbReference>
<dbReference type="EMBL" id="JAGGLI010000006">
    <property type="protein sequence ID" value="MBP2026971.1"/>
    <property type="molecule type" value="Genomic_DNA"/>
</dbReference>
<comment type="caution">
    <text evidence="14">The sequence shown here is derived from an EMBL/GenBank/DDBJ whole genome shotgun (WGS) entry which is preliminary data.</text>
</comment>
<accession>A0ABS4KIK9</accession>
<dbReference type="InterPro" id="IPR051318">
    <property type="entry name" value="Fe-S_L-Ser"/>
</dbReference>
<evidence type="ECO:0000256" key="11">
    <source>
        <dbReference type="PIRNR" id="PIRNR036692"/>
    </source>
</evidence>
<comment type="pathway">
    <text evidence="2 11">Carbohydrate biosynthesis; gluconeogenesis.</text>
</comment>
<comment type="catalytic activity">
    <reaction evidence="10 11 12">
        <text>L-serine = pyruvate + NH4(+)</text>
        <dbReference type="Rhea" id="RHEA:19169"/>
        <dbReference type="ChEBI" id="CHEBI:15361"/>
        <dbReference type="ChEBI" id="CHEBI:28938"/>
        <dbReference type="ChEBI" id="CHEBI:33384"/>
        <dbReference type="EC" id="4.3.1.17"/>
    </reaction>
</comment>
<dbReference type="InterPro" id="IPR005131">
    <property type="entry name" value="Ser_deHydtase_bsu"/>
</dbReference>
<dbReference type="Gene3D" id="3.30.1330.90">
    <property type="entry name" value="D-3-phosphoglycerate dehydrogenase, domain 3"/>
    <property type="match status" value="1"/>
</dbReference>
<keyword evidence="9 11" id="KW-0456">Lyase</keyword>
<evidence type="ECO:0000313" key="15">
    <source>
        <dbReference type="Proteomes" id="UP001314903"/>
    </source>
</evidence>
<reference evidence="14 15" key="1">
    <citation type="submission" date="2021-03" db="EMBL/GenBank/DDBJ databases">
        <title>Genomic Encyclopedia of Type Strains, Phase IV (KMG-IV): sequencing the most valuable type-strain genomes for metagenomic binning, comparative biology and taxonomic classification.</title>
        <authorList>
            <person name="Goeker M."/>
        </authorList>
    </citation>
    <scope>NUCLEOTIDE SEQUENCE [LARGE SCALE GENOMIC DNA]</scope>
    <source>
        <strain evidence="14 15">DSM 27512</strain>
    </source>
</reference>
<dbReference type="RefSeq" id="WP_209659540.1">
    <property type="nucleotide sequence ID" value="NZ_JAGGLI010000006.1"/>
</dbReference>
<dbReference type="Proteomes" id="UP001314903">
    <property type="component" value="Unassembled WGS sequence"/>
</dbReference>
<evidence type="ECO:0000256" key="8">
    <source>
        <dbReference type="ARBA" id="ARBA00023014"/>
    </source>
</evidence>
<evidence type="ECO:0000256" key="2">
    <source>
        <dbReference type="ARBA" id="ARBA00004742"/>
    </source>
</evidence>
<evidence type="ECO:0000256" key="7">
    <source>
        <dbReference type="ARBA" id="ARBA00023004"/>
    </source>
</evidence>
<comment type="cofactor">
    <cofactor evidence="1 12">
        <name>[4Fe-4S] cluster</name>
        <dbReference type="ChEBI" id="CHEBI:49883"/>
    </cofactor>
</comment>
<dbReference type="InterPro" id="IPR029009">
    <property type="entry name" value="ASB_dom_sf"/>
</dbReference>
<evidence type="ECO:0000256" key="4">
    <source>
        <dbReference type="ARBA" id="ARBA00022432"/>
    </source>
</evidence>
<sequence>MRKISVFDVIGPIMIGPSSSHTAGALRISQVAYKIFKDEIKEANFTLYGSFSQTYKGHGTDRALIGGILGFNTENEKIKNSFELAKEKGISISFEIGEMDPDMHPNTVEIDLKGEQKTLSIMGESIGGGAIIIKKINGIDVKFTGEYTTVIVQQIDKPGVAAHITKVLTEQGINIAFMSIFRESMGEKAFTVLELDEKMKPDLLDELKNSPNINDVFLVEM</sequence>
<dbReference type="Gene3D" id="3.30.70.260">
    <property type="match status" value="1"/>
</dbReference>
<evidence type="ECO:0000256" key="1">
    <source>
        <dbReference type="ARBA" id="ARBA00001966"/>
    </source>
</evidence>
<dbReference type="InterPro" id="IPR002912">
    <property type="entry name" value="ACT_dom"/>
</dbReference>
<evidence type="ECO:0000256" key="10">
    <source>
        <dbReference type="ARBA" id="ARBA00049406"/>
    </source>
</evidence>
<protein>
    <recommendedName>
        <fullName evidence="11">L-serine deaminase</fullName>
    </recommendedName>
</protein>
<keyword evidence="8 11" id="KW-0411">Iron-sulfur</keyword>
<dbReference type="SUPFAM" id="SSF55021">
    <property type="entry name" value="ACT-like"/>
    <property type="match status" value="1"/>
</dbReference>
<dbReference type="PIRSF" id="PIRSF036692">
    <property type="entry name" value="SDH_B"/>
    <property type="match status" value="1"/>
</dbReference>
<comment type="similarity">
    <text evidence="3 11 12">Belongs to the iron-sulfur dependent L-serine dehydratase family.</text>
</comment>
<evidence type="ECO:0000256" key="5">
    <source>
        <dbReference type="ARBA" id="ARBA00022485"/>
    </source>
</evidence>
<evidence type="ECO:0000259" key="13">
    <source>
        <dbReference type="PROSITE" id="PS51671"/>
    </source>
</evidence>
<dbReference type="PANTHER" id="PTHR30182:SF12">
    <property type="entry name" value="L-SERINE DEHYDRATASE, BETA CHAIN-RELATED"/>
    <property type="match status" value="1"/>
</dbReference>
<dbReference type="Pfam" id="PF01842">
    <property type="entry name" value="ACT"/>
    <property type="match status" value="1"/>
</dbReference>
<dbReference type="PANTHER" id="PTHR30182">
    <property type="entry name" value="L-SERINE DEHYDRATASE"/>
    <property type="match status" value="1"/>
</dbReference>
<keyword evidence="5 11" id="KW-0004">4Fe-4S</keyword>
<evidence type="ECO:0000256" key="3">
    <source>
        <dbReference type="ARBA" id="ARBA00008636"/>
    </source>
</evidence>
<dbReference type="NCBIfam" id="TIGR00719">
    <property type="entry name" value="sda_beta"/>
    <property type="match status" value="1"/>
</dbReference>
<dbReference type="GO" id="GO:0003941">
    <property type="term" value="F:L-serine ammonia-lyase activity"/>
    <property type="evidence" value="ECO:0007669"/>
    <property type="project" value="UniProtKB-EC"/>
</dbReference>
<feature type="domain" description="ACT" evidence="13">
    <location>
        <begin position="149"/>
        <end position="221"/>
    </location>
</feature>
<name>A0ABS4KIK9_9FIRM</name>
<gene>
    <name evidence="14" type="ORF">J2Z35_000763</name>
</gene>
<keyword evidence="4 11" id="KW-0312">Gluconeogenesis</keyword>
<dbReference type="PROSITE" id="PS51671">
    <property type="entry name" value="ACT"/>
    <property type="match status" value="1"/>
</dbReference>
<evidence type="ECO:0000313" key="14">
    <source>
        <dbReference type="EMBL" id="MBP2026971.1"/>
    </source>
</evidence>
<evidence type="ECO:0000256" key="6">
    <source>
        <dbReference type="ARBA" id="ARBA00022723"/>
    </source>
</evidence>
<dbReference type="Pfam" id="PF03315">
    <property type="entry name" value="SDH_beta"/>
    <property type="match status" value="1"/>
</dbReference>
<keyword evidence="7 11" id="KW-0408">Iron</keyword>
<keyword evidence="15" id="KW-1185">Reference proteome</keyword>
<organism evidence="14 15">
    <name type="scientific">Acetoanaerobium pronyense</name>
    <dbReference type="NCBI Taxonomy" id="1482736"/>
    <lineage>
        <taxon>Bacteria</taxon>
        <taxon>Bacillati</taxon>
        <taxon>Bacillota</taxon>
        <taxon>Clostridia</taxon>
        <taxon>Peptostreptococcales</taxon>
        <taxon>Filifactoraceae</taxon>
        <taxon>Acetoanaerobium</taxon>
    </lineage>
</organism>
<proteinExistence type="inferred from homology"/>
<dbReference type="InterPro" id="IPR045865">
    <property type="entry name" value="ACT-like_dom_sf"/>
</dbReference>
<dbReference type="CDD" id="cd04903">
    <property type="entry name" value="ACT_LSD"/>
    <property type="match status" value="1"/>
</dbReference>
<dbReference type="SUPFAM" id="SSF143548">
    <property type="entry name" value="Serine metabolism enzymes domain"/>
    <property type="match status" value="1"/>
</dbReference>
<evidence type="ECO:0000256" key="9">
    <source>
        <dbReference type="ARBA" id="ARBA00023239"/>
    </source>
</evidence>
<keyword evidence="6 11" id="KW-0479">Metal-binding</keyword>